<dbReference type="GeneID" id="85491407"/>
<dbReference type="EMBL" id="AP028212">
    <property type="protein sequence ID" value="BEI87536.1"/>
    <property type="molecule type" value="Genomic_DNA"/>
</dbReference>
<proteinExistence type="predicted"/>
<accession>A0AA48HXY2</accession>
<gene>
    <name evidence="1" type="ORF">CcaverHIS019_0102540</name>
</gene>
<name>A0AA48HXY2_9TREE</name>
<evidence type="ECO:0000313" key="2">
    <source>
        <dbReference type="Proteomes" id="UP001233271"/>
    </source>
</evidence>
<dbReference type="RefSeq" id="XP_060452802.1">
    <property type="nucleotide sequence ID" value="XM_060598278.1"/>
</dbReference>
<organism evidence="1 2">
    <name type="scientific">Cutaneotrichosporon cavernicola</name>
    <dbReference type="NCBI Taxonomy" id="279322"/>
    <lineage>
        <taxon>Eukaryota</taxon>
        <taxon>Fungi</taxon>
        <taxon>Dikarya</taxon>
        <taxon>Basidiomycota</taxon>
        <taxon>Agaricomycotina</taxon>
        <taxon>Tremellomycetes</taxon>
        <taxon>Trichosporonales</taxon>
        <taxon>Trichosporonaceae</taxon>
        <taxon>Cutaneotrichosporon</taxon>
    </lineage>
</organism>
<sequence>MNTHSGLTPKKTVRFAPDTKVIDTSDISANKYRRLTRLAPRPQPKPTPRPQFQPDLYEAVASRERIYNMSRSWMY</sequence>
<dbReference type="KEGG" id="ccac:CcaHIS019_0102540"/>
<protein>
    <submittedName>
        <fullName evidence="1">Uncharacterized protein</fullName>
    </submittedName>
</protein>
<keyword evidence="2" id="KW-1185">Reference proteome</keyword>
<dbReference type="Proteomes" id="UP001233271">
    <property type="component" value="Chromosome 1"/>
</dbReference>
<dbReference type="AlphaFoldDB" id="A0AA48HXY2"/>
<evidence type="ECO:0000313" key="1">
    <source>
        <dbReference type="EMBL" id="BEI87536.1"/>
    </source>
</evidence>
<reference evidence="1" key="1">
    <citation type="journal article" date="2023" name="BMC Genomics">
        <title>Chromosome-level genome assemblies of Cutaneotrichosporon spp. (Trichosporonales, Basidiomycota) reveal imbalanced evolution between nucleotide sequences and chromosome synteny.</title>
        <authorList>
            <person name="Kobayashi Y."/>
            <person name="Kayamori A."/>
            <person name="Aoki K."/>
            <person name="Shiwa Y."/>
            <person name="Matsutani M."/>
            <person name="Fujita N."/>
            <person name="Sugita T."/>
            <person name="Iwasaki W."/>
            <person name="Tanaka N."/>
            <person name="Takashima M."/>
        </authorList>
    </citation>
    <scope>NUCLEOTIDE SEQUENCE</scope>
    <source>
        <strain evidence="1">HIS019</strain>
    </source>
</reference>